<dbReference type="InterPro" id="IPR029028">
    <property type="entry name" value="Alpha/beta_knot_MTases"/>
</dbReference>
<dbReference type="PANTHER" id="PTHR46103">
    <property type="entry name" value="RRNA METHYLTRANSFERASE 1, MITOCHONDRIAL"/>
    <property type="match status" value="1"/>
</dbReference>
<dbReference type="Pfam" id="PF08032">
    <property type="entry name" value="SpoU_sub_bind"/>
    <property type="match status" value="1"/>
</dbReference>
<dbReference type="InterPro" id="IPR004441">
    <property type="entry name" value="rRNA_MeTrfase_TrmH"/>
</dbReference>
<dbReference type="STRING" id="407821.A0A087U5A4"/>
<dbReference type="InterPro" id="IPR001537">
    <property type="entry name" value="SpoU_MeTrfase"/>
</dbReference>
<dbReference type="OrthoDB" id="270651at2759"/>
<accession>A0A087U5A4</accession>
<evidence type="ECO:0000256" key="9">
    <source>
        <dbReference type="ARBA" id="ARBA00034881"/>
    </source>
</evidence>
<dbReference type="GO" id="GO:0016435">
    <property type="term" value="F:rRNA (guanine) methyltransferase activity"/>
    <property type="evidence" value="ECO:0007669"/>
    <property type="project" value="TreeGrafter"/>
</dbReference>
<dbReference type="GO" id="GO:0003723">
    <property type="term" value="F:RNA binding"/>
    <property type="evidence" value="ECO:0007669"/>
    <property type="project" value="InterPro"/>
</dbReference>
<evidence type="ECO:0000313" key="12">
    <source>
        <dbReference type="Proteomes" id="UP000054359"/>
    </source>
</evidence>
<feature type="domain" description="RNA 2-O ribose methyltransferase substrate binding" evidence="10">
    <location>
        <begin position="102"/>
        <end position="185"/>
    </location>
</feature>
<keyword evidence="4 11" id="KW-0489">Methyltransferase</keyword>
<dbReference type="InterPro" id="IPR047261">
    <property type="entry name" value="MRM1_MeTrfase_dom"/>
</dbReference>
<keyword evidence="7" id="KW-0809">Transit peptide</keyword>
<evidence type="ECO:0000256" key="3">
    <source>
        <dbReference type="ARBA" id="ARBA00022552"/>
    </source>
</evidence>
<dbReference type="Gene3D" id="3.30.1330.30">
    <property type="match status" value="1"/>
</dbReference>
<dbReference type="Proteomes" id="UP000054359">
    <property type="component" value="Unassembled WGS sequence"/>
</dbReference>
<comment type="subcellular location">
    <subcellularLocation>
        <location evidence="1">Mitochondrion</location>
    </subcellularLocation>
</comment>
<sequence>MLSKTACLIFNFCVKSQTLRVNFPVATCVRRITNTKKPFSEKRLNLRTNFAFRDEFRKAVSQNENLEGRVLSGELKPTREDSFVGKQKKDKKFTRLSYRGELLFGIHPVYLALLQRKRIFYELFMRNCNNDSSDHENIQERQKIKALAMNLKVPISTVDSKDLKYLVPGAVHQGVCLDVGRLPLLEWKENTSEPHASNGIPFWLVLDEILDPMNVGAIIRSAYYFGIQKLFVVRENSCRLSPVVSKASSGALEVIDIYQIRILEDFIKARKTEGWSIVCTTAYCDDKEVNTESTFPIVDVSEFSLSKPTILVLGNESKGVSSAVKKLCDNFISIYPKQTLHKGIDSLNVSVAAGVILHSLAQSAAIKR</sequence>
<name>A0A087U5A4_STEMI</name>
<protein>
    <recommendedName>
        <fullName evidence="9">rRNA methyltransferase 1, mitochondrial</fullName>
    </recommendedName>
</protein>
<evidence type="ECO:0000256" key="8">
    <source>
        <dbReference type="ARBA" id="ARBA00023128"/>
    </source>
</evidence>
<dbReference type="OMA" id="QVPPYEY"/>
<keyword evidence="6" id="KW-0949">S-adenosyl-L-methionine</keyword>
<keyword evidence="5 11" id="KW-0808">Transferase</keyword>
<dbReference type="SUPFAM" id="SSF75217">
    <property type="entry name" value="alpha/beta knot"/>
    <property type="match status" value="1"/>
</dbReference>
<dbReference type="InterPro" id="IPR047182">
    <property type="entry name" value="MRM1"/>
</dbReference>
<feature type="non-terminal residue" evidence="11">
    <location>
        <position position="368"/>
    </location>
</feature>
<organism evidence="11 12">
    <name type="scientific">Stegodyphus mimosarum</name>
    <name type="common">African social velvet spider</name>
    <dbReference type="NCBI Taxonomy" id="407821"/>
    <lineage>
        <taxon>Eukaryota</taxon>
        <taxon>Metazoa</taxon>
        <taxon>Ecdysozoa</taxon>
        <taxon>Arthropoda</taxon>
        <taxon>Chelicerata</taxon>
        <taxon>Arachnida</taxon>
        <taxon>Araneae</taxon>
        <taxon>Araneomorphae</taxon>
        <taxon>Entelegynae</taxon>
        <taxon>Eresoidea</taxon>
        <taxon>Eresidae</taxon>
        <taxon>Stegodyphus</taxon>
    </lineage>
</organism>
<reference evidence="11 12" key="1">
    <citation type="submission" date="2013-11" db="EMBL/GenBank/DDBJ databases">
        <title>Genome sequencing of Stegodyphus mimosarum.</title>
        <authorList>
            <person name="Bechsgaard J."/>
        </authorList>
    </citation>
    <scope>NUCLEOTIDE SEQUENCE [LARGE SCALE GENOMIC DNA]</scope>
</reference>
<dbReference type="SUPFAM" id="SSF55315">
    <property type="entry name" value="L30e-like"/>
    <property type="match status" value="1"/>
</dbReference>
<gene>
    <name evidence="11" type="ORF">X975_13012</name>
</gene>
<evidence type="ECO:0000256" key="7">
    <source>
        <dbReference type="ARBA" id="ARBA00022946"/>
    </source>
</evidence>
<evidence type="ECO:0000313" key="11">
    <source>
        <dbReference type="EMBL" id="KFM72543.1"/>
    </source>
</evidence>
<evidence type="ECO:0000259" key="10">
    <source>
        <dbReference type="SMART" id="SM00967"/>
    </source>
</evidence>
<keyword evidence="3" id="KW-0698">rRNA processing</keyword>
<dbReference type="Gene3D" id="3.40.1280.10">
    <property type="match status" value="1"/>
</dbReference>
<keyword evidence="12" id="KW-1185">Reference proteome</keyword>
<evidence type="ECO:0000256" key="5">
    <source>
        <dbReference type="ARBA" id="ARBA00022679"/>
    </source>
</evidence>
<dbReference type="NCBIfam" id="TIGR00186">
    <property type="entry name" value="rRNA_methyl_3"/>
    <property type="match status" value="1"/>
</dbReference>
<dbReference type="InterPro" id="IPR013123">
    <property type="entry name" value="SpoU_subst-bd"/>
</dbReference>
<dbReference type="EMBL" id="KK118248">
    <property type="protein sequence ID" value="KFM72543.1"/>
    <property type="molecule type" value="Genomic_DNA"/>
</dbReference>
<evidence type="ECO:0000256" key="4">
    <source>
        <dbReference type="ARBA" id="ARBA00022603"/>
    </source>
</evidence>
<dbReference type="SMART" id="SM00967">
    <property type="entry name" value="SpoU_sub_bind"/>
    <property type="match status" value="1"/>
</dbReference>
<dbReference type="AlphaFoldDB" id="A0A087U5A4"/>
<dbReference type="GO" id="GO:0005739">
    <property type="term" value="C:mitochondrion"/>
    <property type="evidence" value="ECO:0007669"/>
    <property type="project" value="UniProtKB-SubCell"/>
</dbReference>
<dbReference type="CDD" id="cd18105">
    <property type="entry name" value="SpoU-like_MRM1"/>
    <property type="match status" value="1"/>
</dbReference>
<dbReference type="Pfam" id="PF00588">
    <property type="entry name" value="SpoU_methylase"/>
    <property type="match status" value="1"/>
</dbReference>
<dbReference type="PANTHER" id="PTHR46103:SF1">
    <property type="entry name" value="RRNA METHYLTRANSFERASE 1, MITOCHONDRIAL"/>
    <property type="match status" value="1"/>
</dbReference>
<evidence type="ECO:0000256" key="1">
    <source>
        <dbReference type="ARBA" id="ARBA00004173"/>
    </source>
</evidence>
<keyword evidence="8" id="KW-0496">Mitochondrion</keyword>
<evidence type="ECO:0000256" key="6">
    <source>
        <dbReference type="ARBA" id="ARBA00022691"/>
    </source>
</evidence>
<dbReference type="InterPro" id="IPR029026">
    <property type="entry name" value="tRNA_m1G_MTases_N"/>
</dbReference>
<dbReference type="InterPro" id="IPR029064">
    <property type="entry name" value="Ribosomal_eL30-like_sf"/>
</dbReference>
<proteinExistence type="inferred from homology"/>
<comment type="similarity">
    <text evidence="2">Belongs to the class IV-like SAM-binding methyltransferase superfamily. RNA methyltransferase TrmH family.</text>
</comment>
<evidence type="ECO:0000256" key="2">
    <source>
        <dbReference type="ARBA" id="ARBA00007228"/>
    </source>
</evidence>